<dbReference type="EMBL" id="AP019791">
    <property type="protein sequence ID" value="BBL79262.1"/>
    <property type="molecule type" value="Genomic_DNA"/>
</dbReference>
<dbReference type="SMART" id="SM00987">
    <property type="entry name" value="UreE_C"/>
    <property type="match status" value="1"/>
</dbReference>
<dbReference type="PANTHER" id="PTHR33693:SF9">
    <property type="entry name" value="TYPE-4 URACIL-DNA GLYCOSYLASE"/>
    <property type="match status" value="1"/>
</dbReference>
<evidence type="ECO:0000256" key="6">
    <source>
        <dbReference type="ARBA" id="ARBA00023014"/>
    </source>
</evidence>
<protein>
    <submittedName>
        <fullName evidence="9">Uracil-DNA glycosylase</fullName>
    </submittedName>
</protein>
<dbReference type="SUPFAM" id="SSF52141">
    <property type="entry name" value="Uracil-DNA glycosylase-like"/>
    <property type="match status" value="1"/>
</dbReference>
<dbReference type="Gene3D" id="3.40.470.10">
    <property type="entry name" value="Uracil-DNA glycosylase-like domain"/>
    <property type="match status" value="1"/>
</dbReference>
<keyword evidence="10" id="KW-1185">Reference proteome</keyword>
<sequence>MSDREAWERLRRSSAGRFGEDSIFGEGEPGARLAVIGEAPGRREVELSRPFVGRAGRLLDELLEEAGIDRSKVYVTNVVKVRPTRESGGRLKNRPPCAGEIREGLEVLEEELRLIGPRVLVLLGSTPAKALIDRSFTMREGRGRMLDSRLGLPAIATYHPAYLLRVRGAGGGDYDRLRQQVVEDLRTAWERAQSSG</sequence>
<dbReference type="Proteomes" id="UP000318065">
    <property type="component" value="Chromosome"/>
</dbReference>
<dbReference type="SMART" id="SM00986">
    <property type="entry name" value="UDG"/>
    <property type="match status" value="1"/>
</dbReference>
<evidence type="ECO:0000313" key="10">
    <source>
        <dbReference type="Proteomes" id="UP000318065"/>
    </source>
</evidence>
<keyword evidence="7" id="KW-0234">DNA repair</keyword>
<dbReference type="GO" id="GO:0046872">
    <property type="term" value="F:metal ion binding"/>
    <property type="evidence" value="ECO:0007669"/>
    <property type="project" value="UniProtKB-KW"/>
</dbReference>
<evidence type="ECO:0000313" key="9">
    <source>
        <dbReference type="EMBL" id="BBL79262.1"/>
    </source>
</evidence>
<keyword evidence="4" id="KW-0378">Hydrolase</keyword>
<evidence type="ECO:0000256" key="4">
    <source>
        <dbReference type="ARBA" id="ARBA00022801"/>
    </source>
</evidence>
<evidence type="ECO:0000256" key="1">
    <source>
        <dbReference type="ARBA" id="ARBA00022485"/>
    </source>
</evidence>
<dbReference type="GO" id="GO:0051539">
    <property type="term" value="F:4 iron, 4 sulfur cluster binding"/>
    <property type="evidence" value="ECO:0007669"/>
    <property type="project" value="UniProtKB-KW"/>
</dbReference>
<evidence type="ECO:0000256" key="7">
    <source>
        <dbReference type="ARBA" id="ARBA00023204"/>
    </source>
</evidence>
<dbReference type="InterPro" id="IPR005122">
    <property type="entry name" value="Uracil-DNA_glycosylase-like"/>
</dbReference>
<name>A0A510HGZ8_9ACTN</name>
<keyword evidence="1" id="KW-0004">4Fe-4S</keyword>
<feature type="domain" description="Uracil-DNA glycosylase-like" evidence="8">
    <location>
        <begin position="24"/>
        <end position="186"/>
    </location>
</feature>
<keyword evidence="2" id="KW-0479">Metal-binding</keyword>
<dbReference type="InterPro" id="IPR036895">
    <property type="entry name" value="Uracil-DNA_glycosylase-like_sf"/>
</dbReference>
<accession>A0A510HGZ8</accession>
<evidence type="ECO:0000259" key="8">
    <source>
        <dbReference type="SMART" id="SM00986"/>
    </source>
</evidence>
<gene>
    <name evidence="9" type="ORF">RxyAA322_11160</name>
</gene>
<dbReference type="OrthoDB" id="5290748at2"/>
<dbReference type="CDD" id="cd10030">
    <property type="entry name" value="UDG-F4_TTUDGA_SPO1dp_like"/>
    <property type="match status" value="1"/>
</dbReference>
<evidence type="ECO:0000256" key="3">
    <source>
        <dbReference type="ARBA" id="ARBA00022763"/>
    </source>
</evidence>
<keyword evidence="6" id="KW-0411">Iron-sulfur</keyword>
<dbReference type="InterPro" id="IPR051536">
    <property type="entry name" value="UDG_Type-4/5"/>
</dbReference>
<dbReference type="PANTHER" id="PTHR33693">
    <property type="entry name" value="TYPE-5 URACIL-DNA GLYCOSYLASE"/>
    <property type="match status" value="1"/>
</dbReference>
<proteinExistence type="predicted"/>
<evidence type="ECO:0000256" key="2">
    <source>
        <dbReference type="ARBA" id="ARBA00022723"/>
    </source>
</evidence>
<dbReference type="Pfam" id="PF03167">
    <property type="entry name" value="UDG"/>
    <property type="match status" value="1"/>
</dbReference>
<evidence type="ECO:0000256" key="5">
    <source>
        <dbReference type="ARBA" id="ARBA00023004"/>
    </source>
</evidence>
<dbReference type="RefSeq" id="WP_143527293.1">
    <property type="nucleotide sequence ID" value="NZ_AP019791.1"/>
</dbReference>
<reference evidence="9" key="1">
    <citation type="journal article" date="2019" name="Microbiol. Resour. Announc.">
        <title>Complete Genome Sequence of Rubrobacter xylanophilus Strain AA3-22, Isolated from Arima Onsen in Japan.</title>
        <authorList>
            <person name="Tomariguchi N."/>
            <person name="Miyazaki K."/>
        </authorList>
    </citation>
    <scope>NUCLEOTIDE SEQUENCE [LARGE SCALE GENOMIC DNA]</scope>
    <source>
        <strain evidence="9">AA3-22</strain>
    </source>
</reference>
<dbReference type="AlphaFoldDB" id="A0A510HGZ8"/>
<dbReference type="GO" id="GO:0097506">
    <property type="term" value="F:deaminated base DNA N-glycosylase activity"/>
    <property type="evidence" value="ECO:0007669"/>
    <property type="project" value="UniProtKB-ARBA"/>
</dbReference>
<organism evidence="9 10">
    <name type="scientific">Rubrobacter xylanophilus</name>
    <dbReference type="NCBI Taxonomy" id="49319"/>
    <lineage>
        <taxon>Bacteria</taxon>
        <taxon>Bacillati</taxon>
        <taxon>Actinomycetota</taxon>
        <taxon>Rubrobacteria</taxon>
        <taxon>Rubrobacterales</taxon>
        <taxon>Rubrobacteraceae</taxon>
        <taxon>Rubrobacter</taxon>
    </lineage>
</organism>
<keyword evidence="3" id="KW-0227">DNA damage</keyword>
<dbReference type="GO" id="GO:0006281">
    <property type="term" value="P:DNA repair"/>
    <property type="evidence" value="ECO:0007669"/>
    <property type="project" value="UniProtKB-KW"/>
</dbReference>
<keyword evidence="5" id="KW-0408">Iron</keyword>